<keyword evidence="1" id="KW-0694">RNA-binding</keyword>
<dbReference type="PROSITE" id="PS50889">
    <property type="entry name" value="S4"/>
    <property type="match status" value="1"/>
</dbReference>
<dbReference type="InterPro" id="IPR036986">
    <property type="entry name" value="S4_RNA-bd_sf"/>
</dbReference>
<dbReference type="PATRIC" id="fig|1235802.3.peg.519"/>
<dbReference type="OrthoDB" id="9812787at2"/>
<evidence type="ECO:0000313" key="3">
    <source>
        <dbReference type="EMBL" id="EMZ37151.1"/>
    </source>
</evidence>
<dbReference type="Pfam" id="PF17774">
    <property type="entry name" value="YlmH_RBD"/>
    <property type="match status" value="1"/>
</dbReference>
<dbReference type="GO" id="GO:0003723">
    <property type="term" value="F:RNA binding"/>
    <property type="evidence" value="ECO:0007669"/>
    <property type="project" value="UniProtKB-KW"/>
</dbReference>
<dbReference type="Proteomes" id="UP000012589">
    <property type="component" value="Unassembled WGS sequence"/>
</dbReference>
<evidence type="ECO:0000256" key="1">
    <source>
        <dbReference type="PROSITE-ProRule" id="PRU00182"/>
    </source>
</evidence>
<evidence type="ECO:0000313" key="4">
    <source>
        <dbReference type="Proteomes" id="UP000012589"/>
    </source>
</evidence>
<name>N2B9R9_9FIRM</name>
<dbReference type="Gene3D" id="3.10.290.10">
    <property type="entry name" value="RNA-binding S4 domain"/>
    <property type="match status" value="1"/>
</dbReference>
<feature type="domain" description="RNA-binding S4" evidence="2">
    <location>
        <begin position="187"/>
        <end position="244"/>
    </location>
</feature>
<organism evidence="3 4">
    <name type="scientific">Eubacterium plexicaudatum ASF492</name>
    <dbReference type="NCBI Taxonomy" id="1235802"/>
    <lineage>
        <taxon>Bacteria</taxon>
        <taxon>Bacillati</taxon>
        <taxon>Bacillota</taxon>
        <taxon>Clostridia</taxon>
        <taxon>Eubacteriales</taxon>
        <taxon>Eubacteriaceae</taxon>
        <taxon>Eubacterium</taxon>
    </lineage>
</organism>
<dbReference type="EMBL" id="AQFT01000014">
    <property type="protein sequence ID" value="EMZ37151.1"/>
    <property type="molecule type" value="Genomic_DNA"/>
</dbReference>
<dbReference type="InterPro" id="IPR040591">
    <property type="entry name" value="RqcP2_RBD"/>
</dbReference>
<dbReference type="InterPro" id="IPR002942">
    <property type="entry name" value="S4_RNA-bd"/>
</dbReference>
<dbReference type="SUPFAM" id="SSF55174">
    <property type="entry name" value="Alpha-L RNA-binding motif"/>
    <property type="match status" value="1"/>
</dbReference>
<proteinExistence type="predicted"/>
<dbReference type="CDD" id="cd00165">
    <property type="entry name" value="S4"/>
    <property type="match status" value="1"/>
</dbReference>
<reference evidence="3 4" key="1">
    <citation type="journal article" date="2014" name="Genome Announc.">
        <title>Draft genome sequences of the altered schaedler flora, a defined bacterial community from gnotobiotic mice.</title>
        <authorList>
            <person name="Wannemuehler M.J."/>
            <person name="Overstreet A.M."/>
            <person name="Ward D.V."/>
            <person name="Phillips G.J."/>
        </authorList>
    </citation>
    <scope>NUCLEOTIDE SEQUENCE [LARGE SCALE GENOMIC DNA]</scope>
    <source>
        <strain evidence="3 4">ASF492</strain>
    </source>
</reference>
<dbReference type="Gene3D" id="3.30.1370.160">
    <property type="match status" value="1"/>
</dbReference>
<evidence type="ECO:0000259" key="2">
    <source>
        <dbReference type="SMART" id="SM00363"/>
    </source>
</evidence>
<dbReference type="eggNOG" id="COG2302">
    <property type="taxonomic scope" value="Bacteria"/>
</dbReference>
<dbReference type="AlphaFoldDB" id="N2B9R9"/>
<dbReference type="STRING" id="1235802.C823_00494"/>
<keyword evidence="4" id="KW-1185">Reference proteome</keyword>
<dbReference type="SMART" id="SM00363">
    <property type="entry name" value="S4"/>
    <property type="match status" value="1"/>
</dbReference>
<gene>
    <name evidence="3" type="ORF">C823_00494</name>
</gene>
<dbReference type="HOGENOM" id="CLU_075687_1_0_9"/>
<comment type="caution">
    <text evidence="3">The sequence shown here is derived from an EMBL/GenBank/DDBJ whole genome shotgun (WGS) entry which is preliminary data.</text>
</comment>
<accession>N2B9R9</accession>
<dbReference type="Gene3D" id="3.30.70.330">
    <property type="match status" value="1"/>
</dbReference>
<protein>
    <recommendedName>
        <fullName evidence="2">RNA-binding S4 domain-containing protein</fullName>
    </recommendedName>
</protein>
<sequence length="263" mass="30402">MDPEEAYLKKRFIDLSKRAEDKNIVTFSHFLNLNELNIFHQIKKELYCSFQLFGGYDSAERQMVAFIPDALSYVWEDSDMQKACPEQISYPIQTIRFMPSHPKFAESLTHRDVLGALMHLGIKREMLGDILMAEQEIIVFCTNSIADYIIEQCITIRHTNVTASRISTADFHYEPKLIEKEGVVSSIRLDTIIADICKLPRSAAQKIISEGNAFINSKRIQNNTYHCQDGDILSVRHIGKFQIETTDHVTKKGRIRYRYKIYA</sequence>
<dbReference type="InterPro" id="IPR012677">
    <property type="entry name" value="Nucleotide-bd_a/b_plait_sf"/>
</dbReference>